<gene>
    <name evidence="7" type="primary">TMA22_4</name>
    <name evidence="7" type="ORF">K7432_012904</name>
</gene>
<evidence type="ECO:0000256" key="4">
    <source>
        <dbReference type="RuleBase" id="RU361273"/>
    </source>
</evidence>
<dbReference type="InterPro" id="IPR001950">
    <property type="entry name" value="SUI1"/>
</dbReference>
<organism evidence="7 8">
    <name type="scientific">Basidiobolus ranarum</name>
    <dbReference type="NCBI Taxonomy" id="34480"/>
    <lineage>
        <taxon>Eukaryota</taxon>
        <taxon>Fungi</taxon>
        <taxon>Fungi incertae sedis</taxon>
        <taxon>Zoopagomycota</taxon>
        <taxon>Entomophthoromycotina</taxon>
        <taxon>Basidiobolomycetes</taxon>
        <taxon>Basidiobolales</taxon>
        <taxon>Basidiobolaceae</taxon>
        <taxon>Basidiobolus</taxon>
    </lineage>
</organism>
<keyword evidence="4" id="KW-0963">Cytoplasm</keyword>
<feature type="compositionally biased region" description="Basic and acidic residues" evidence="5">
    <location>
        <begin position="61"/>
        <end position="74"/>
    </location>
</feature>
<protein>
    <recommendedName>
        <fullName evidence="3 4">Translation machinery-associated protein 22</fullName>
    </recommendedName>
</protein>
<comment type="caution">
    <text evidence="7">The sequence shown here is derived from an EMBL/GenBank/DDBJ whole genome shotgun (WGS) entry which is preliminary data.</text>
</comment>
<dbReference type="InterPro" id="IPR036877">
    <property type="entry name" value="SUI1_dom_sf"/>
</dbReference>
<dbReference type="InterPro" id="IPR050318">
    <property type="entry name" value="DENR/SUI1_TIF"/>
</dbReference>
<evidence type="ECO:0000313" key="8">
    <source>
        <dbReference type="Proteomes" id="UP001479436"/>
    </source>
</evidence>
<comment type="domain">
    <text evidence="4">The SUI1 domain may be involved in RNA binding.</text>
</comment>
<dbReference type="PANTHER" id="PTHR12789:SF0">
    <property type="entry name" value="DENSITY-REGULATED PROTEIN"/>
    <property type="match status" value="1"/>
</dbReference>
<dbReference type="Pfam" id="PF21023">
    <property type="entry name" value="DENR_N"/>
    <property type="match status" value="1"/>
</dbReference>
<sequence length="187" mass="21223">MADVIRKEVLYCGVCTLPPEFCEFGTTLEKCKQWLQSGHPEEYEKLYSASADIEEKLGQTSLDDKATEGEEKKPVKSKNLSKAEKELQKKQNAKVFIERVERNKRKFITTVLGLEVFDIDLKKAAKMLANRFACGSSVAKNKQGLDEIVVQGDFSEEIRDLILENWSVVPENNIELVEKKKKKATPP</sequence>
<keyword evidence="8" id="KW-1185">Reference proteome</keyword>
<name>A0ABR2WK57_9FUNG</name>
<dbReference type="PROSITE" id="PS50296">
    <property type="entry name" value="SUI1"/>
    <property type="match status" value="1"/>
</dbReference>
<feature type="domain" description="SUI1" evidence="6">
    <location>
        <begin position="95"/>
        <end position="166"/>
    </location>
</feature>
<dbReference type="Gene3D" id="3.30.780.10">
    <property type="entry name" value="SUI1-like domain"/>
    <property type="match status" value="1"/>
</dbReference>
<dbReference type="InterPro" id="IPR048517">
    <property type="entry name" value="DENR_N"/>
</dbReference>
<reference evidence="7 8" key="1">
    <citation type="submission" date="2023-04" db="EMBL/GenBank/DDBJ databases">
        <title>Genome of Basidiobolus ranarum AG-B5.</title>
        <authorList>
            <person name="Stajich J.E."/>
            <person name="Carter-House D."/>
            <person name="Gryganskyi A."/>
        </authorList>
    </citation>
    <scope>NUCLEOTIDE SEQUENCE [LARGE SCALE GENOMIC DNA]</scope>
    <source>
        <strain evidence="7 8">AG-B5</strain>
    </source>
</reference>
<evidence type="ECO:0000259" key="6">
    <source>
        <dbReference type="PROSITE" id="PS50296"/>
    </source>
</evidence>
<comment type="subunit">
    <text evidence="2 4">Interacts with the 40S ribosomal subunit.</text>
</comment>
<keyword evidence="4" id="KW-0687">Ribonucleoprotein</keyword>
<feature type="region of interest" description="Disordered" evidence="5">
    <location>
        <begin position="61"/>
        <end position="83"/>
    </location>
</feature>
<evidence type="ECO:0000256" key="1">
    <source>
        <dbReference type="ARBA" id="ARBA00007514"/>
    </source>
</evidence>
<evidence type="ECO:0000256" key="3">
    <source>
        <dbReference type="ARBA" id="ARBA00020058"/>
    </source>
</evidence>
<dbReference type="InterPro" id="IPR005873">
    <property type="entry name" value="DENR_eukaryotes"/>
</dbReference>
<dbReference type="NCBIfam" id="TIGR01159">
    <property type="entry name" value="DRP1"/>
    <property type="match status" value="1"/>
</dbReference>
<dbReference type="EMBL" id="JASJQH010001188">
    <property type="protein sequence ID" value="KAK9761871.1"/>
    <property type="molecule type" value="Genomic_DNA"/>
</dbReference>
<dbReference type="SUPFAM" id="SSF55159">
    <property type="entry name" value="eIF1-like"/>
    <property type="match status" value="1"/>
</dbReference>
<accession>A0ABR2WK57</accession>
<comment type="subcellular location">
    <subcellularLocation>
        <location evidence="4">Cytoplasm</location>
    </subcellularLocation>
</comment>
<evidence type="ECO:0000256" key="2">
    <source>
        <dbReference type="ARBA" id="ARBA00011742"/>
    </source>
</evidence>
<keyword evidence="4" id="KW-0689">Ribosomal protein</keyword>
<comment type="similarity">
    <text evidence="1 4">Belongs to the DENR family.</text>
</comment>
<dbReference type="InterPro" id="IPR046447">
    <property type="entry name" value="DENR_C"/>
</dbReference>
<dbReference type="Proteomes" id="UP001479436">
    <property type="component" value="Unassembled WGS sequence"/>
</dbReference>
<dbReference type="PANTHER" id="PTHR12789">
    <property type="entry name" value="DENSITY-REGULATED PROTEIN HOMOLOG"/>
    <property type="match status" value="1"/>
</dbReference>
<dbReference type="CDD" id="cd11607">
    <property type="entry name" value="DENR_C"/>
    <property type="match status" value="1"/>
</dbReference>
<evidence type="ECO:0000256" key="5">
    <source>
        <dbReference type="SAM" id="MobiDB-lite"/>
    </source>
</evidence>
<proteinExistence type="inferred from homology"/>
<evidence type="ECO:0000313" key="7">
    <source>
        <dbReference type="EMBL" id="KAK9761871.1"/>
    </source>
</evidence>
<dbReference type="Pfam" id="PF01253">
    <property type="entry name" value="SUI1"/>
    <property type="match status" value="1"/>
</dbReference>